<evidence type="ECO:0000313" key="8">
    <source>
        <dbReference type="EMBL" id="MBE9030860.1"/>
    </source>
</evidence>
<evidence type="ECO:0000256" key="4">
    <source>
        <dbReference type="PIRSR" id="PIRSR606225-1"/>
    </source>
</evidence>
<evidence type="ECO:0000259" key="7">
    <source>
        <dbReference type="SMART" id="SM00363"/>
    </source>
</evidence>
<dbReference type="SUPFAM" id="SSF55120">
    <property type="entry name" value="Pseudouridine synthase"/>
    <property type="match status" value="1"/>
</dbReference>
<dbReference type="InterPro" id="IPR006145">
    <property type="entry name" value="PsdUridine_synth_RsuA/RluA"/>
</dbReference>
<keyword evidence="9" id="KW-1185">Reference proteome</keyword>
<reference evidence="8" key="1">
    <citation type="submission" date="2020-10" db="EMBL/GenBank/DDBJ databases">
        <authorList>
            <person name="Castelo-Branco R."/>
            <person name="Eusebio N."/>
            <person name="Adriana R."/>
            <person name="Vieira A."/>
            <person name="Brugerolle De Fraissinette N."/>
            <person name="Rezende De Castro R."/>
            <person name="Schneider M.P."/>
            <person name="Vasconcelos V."/>
            <person name="Leao P.N."/>
        </authorList>
    </citation>
    <scope>NUCLEOTIDE SEQUENCE</scope>
    <source>
        <strain evidence="8">LEGE 11480</strain>
    </source>
</reference>
<proteinExistence type="inferred from homology"/>
<organism evidence="8 9">
    <name type="scientific">Romeriopsis navalis LEGE 11480</name>
    <dbReference type="NCBI Taxonomy" id="2777977"/>
    <lineage>
        <taxon>Bacteria</taxon>
        <taxon>Bacillati</taxon>
        <taxon>Cyanobacteriota</taxon>
        <taxon>Cyanophyceae</taxon>
        <taxon>Leptolyngbyales</taxon>
        <taxon>Leptolyngbyaceae</taxon>
        <taxon>Romeriopsis</taxon>
        <taxon>Romeriopsis navalis</taxon>
    </lineage>
</organism>
<evidence type="ECO:0000256" key="1">
    <source>
        <dbReference type="ARBA" id="ARBA00000073"/>
    </source>
</evidence>
<comment type="function">
    <text evidence="6">Responsible for synthesis of pseudouridine from uracil.</text>
</comment>
<evidence type="ECO:0000256" key="6">
    <source>
        <dbReference type="RuleBase" id="RU362028"/>
    </source>
</evidence>
<comment type="caution">
    <text evidence="8">The sequence shown here is derived from an EMBL/GenBank/DDBJ whole genome shotgun (WGS) entry which is preliminary data.</text>
</comment>
<feature type="domain" description="RNA-binding S4" evidence="7">
    <location>
        <begin position="14"/>
        <end position="79"/>
    </location>
</feature>
<dbReference type="InterPro" id="IPR002942">
    <property type="entry name" value="S4_RNA-bd"/>
</dbReference>
<dbReference type="Proteomes" id="UP000625316">
    <property type="component" value="Unassembled WGS sequence"/>
</dbReference>
<dbReference type="CDD" id="cd02869">
    <property type="entry name" value="PseudoU_synth_RluA_like"/>
    <property type="match status" value="1"/>
</dbReference>
<dbReference type="Pfam" id="PF00849">
    <property type="entry name" value="PseudoU_synth_2"/>
    <property type="match status" value="1"/>
</dbReference>
<dbReference type="NCBIfam" id="TIGR00005">
    <property type="entry name" value="rluA_subfam"/>
    <property type="match status" value="1"/>
</dbReference>
<dbReference type="AlphaFoldDB" id="A0A928Z543"/>
<dbReference type="PANTHER" id="PTHR21600">
    <property type="entry name" value="MITOCHONDRIAL RNA PSEUDOURIDINE SYNTHASE"/>
    <property type="match status" value="1"/>
</dbReference>
<dbReference type="InterPro" id="IPR006225">
    <property type="entry name" value="PsdUridine_synth_RluC/D"/>
</dbReference>
<dbReference type="GO" id="GO:0003723">
    <property type="term" value="F:RNA binding"/>
    <property type="evidence" value="ECO:0007669"/>
    <property type="project" value="UniProtKB-KW"/>
</dbReference>
<dbReference type="SMART" id="SM00363">
    <property type="entry name" value="S4"/>
    <property type="match status" value="1"/>
</dbReference>
<evidence type="ECO:0000313" key="9">
    <source>
        <dbReference type="Proteomes" id="UP000625316"/>
    </source>
</evidence>
<comment type="similarity">
    <text evidence="2 6">Belongs to the pseudouridine synthase RluA family.</text>
</comment>
<evidence type="ECO:0000256" key="2">
    <source>
        <dbReference type="ARBA" id="ARBA00010876"/>
    </source>
</evidence>
<dbReference type="EC" id="5.4.99.-" evidence="6"/>
<dbReference type="PROSITE" id="PS50889">
    <property type="entry name" value="S4"/>
    <property type="match status" value="1"/>
</dbReference>
<evidence type="ECO:0000256" key="5">
    <source>
        <dbReference type="PROSITE-ProRule" id="PRU00182"/>
    </source>
</evidence>
<dbReference type="Gene3D" id="3.10.290.10">
    <property type="entry name" value="RNA-binding S4 domain"/>
    <property type="match status" value="1"/>
</dbReference>
<feature type="active site" evidence="4">
    <location>
        <position position="142"/>
    </location>
</feature>
<dbReference type="InterPro" id="IPR036986">
    <property type="entry name" value="S4_RNA-bd_sf"/>
</dbReference>
<dbReference type="GO" id="GO:0120159">
    <property type="term" value="F:rRNA pseudouridine synthase activity"/>
    <property type="evidence" value="ECO:0007669"/>
    <property type="project" value="UniProtKB-ARBA"/>
</dbReference>
<dbReference type="InterPro" id="IPR020103">
    <property type="entry name" value="PsdUridine_synth_cat_dom_sf"/>
</dbReference>
<sequence length="312" mass="33982">MTALIELEAESSANRLDAYLAQQLVDLSRSRLQKLIGDGQVTVNGAVCSSKKAGVDLGDLIQITIPDAEPMTLIPEAIPLDILYEDPHLIVVNKAAGMVVHPSIGHTSGTLVNALLAHCAAQGETLPGINGVQRPGIVHRLDKDTTGAIVVAKTEQAFVHLQEQFRVKSARRSYLAVVFGSPREDSGTVDAAIGRHPVDRLKMAVVDASKGRHAVTHWSVQERIGNHALLQFDLETGRTHQIRVHAAHMGFHVIGDPTYTPKRRSVKVKLPGQALHAWRLRLIHPMTGEVLEATAPLPPSIEKLLMVLRQRM</sequence>
<evidence type="ECO:0000256" key="3">
    <source>
        <dbReference type="ARBA" id="ARBA00023235"/>
    </source>
</evidence>
<keyword evidence="5" id="KW-0694">RNA-binding</keyword>
<name>A0A928Z543_9CYAN</name>
<comment type="catalytic activity">
    <reaction evidence="1 6">
        <text>a uridine in RNA = a pseudouridine in RNA</text>
        <dbReference type="Rhea" id="RHEA:48348"/>
        <dbReference type="Rhea" id="RHEA-COMP:12068"/>
        <dbReference type="Rhea" id="RHEA-COMP:12069"/>
        <dbReference type="ChEBI" id="CHEBI:65314"/>
        <dbReference type="ChEBI" id="CHEBI:65315"/>
    </reaction>
</comment>
<protein>
    <recommendedName>
        <fullName evidence="6">Pseudouridine synthase</fullName>
        <ecNumber evidence="6">5.4.99.-</ecNumber>
    </recommendedName>
</protein>
<gene>
    <name evidence="8" type="ORF">IQ266_14080</name>
</gene>
<dbReference type="PANTHER" id="PTHR21600:SF44">
    <property type="entry name" value="RIBOSOMAL LARGE SUBUNIT PSEUDOURIDINE SYNTHASE D"/>
    <property type="match status" value="1"/>
</dbReference>
<dbReference type="InterPro" id="IPR050188">
    <property type="entry name" value="RluA_PseudoU_synthase"/>
</dbReference>
<dbReference type="SUPFAM" id="SSF55174">
    <property type="entry name" value="Alpha-L RNA-binding motif"/>
    <property type="match status" value="1"/>
</dbReference>
<keyword evidence="3 6" id="KW-0413">Isomerase</keyword>
<dbReference type="EMBL" id="JADEXQ010000046">
    <property type="protein sequence ID" value="MBE9030860.1"/>
    <property type="molecule type" value="Genomic_DNA"/>
</dbReference>
<dbReference type="RefSeq" id="WP_264325689.1">
    <property type="nucleotide sequence ID" value="NZ_JADEXQ010000046.1"/>
</dbReference>
<accession>A0A928Z543</accession>
<dbReference type="PROSITE" id="PS01129">
    <property type="entry name" value="PSI_RLU"/>
    <property type="match status" value="1"/>
</dbReference>
<dbReference type="Pfam" id="PF01479">
    <property type="entry name" value="S4"/>
    <property type="match status" value="1"/>
</dbReference>
<dbReference type="Gene3D" id="3.30.2350.10">
    <property type="entry name" value="Pseudouridine synthase"/>
    <property type="match status" value="1"/>
</dbReference>
<dbReference type="InterPro" id="IPR006224">
    <property type="entry name" value="PsdUridine_synth_RluA-like_CS"/>
</dbReference>
<dbReference type="GO" id="GO:0000455">
    <property type="term" value="P:enzyme-directed rRNA pseudouridine synthesis"/>
    <property type="evidence" value="ECO:0007669"/>
    <property type="project" value="TreeGrafter"/>
</dbReference>
<dbReference type="CDD" id="cd00165">
    <property type="entry name" value="S4"/>
    <property type="match status" value="1"/>
</dbReference>